<keyword evidence="2" id="KW-1185">Reference proteome</keyword>
<evidence type="ECO:0000313" key="2">
    <source>
        <dbReference type="Proteomes" id="UP000219356"/>
    </source>
</evidence>
<sequence length="147" mass="16770">MKFRYTEPIIKEAFRELVLHNSDDTSGPIPDFEMTHPVMGIIRKADGEKSSVNCVMDIEEDGLLVVLMHLFRADKAIAAWYFGFSGVEHLKLKDGWLNATITLKSEGNDGDYVFQIRKRSPKNLPNQEQNLNYLTEGLAERLNNVLE</sequence>
<dbReference type="RefSeq" id="WP_097038599.1">
    <property type="nucleotide sequence ID" value="NZ_OBEK01000001.1"/>
</dbReference>
<accession>A0A285N190</accession>
<reference evidence="2" key="1">
    <citation type="submission" date="2017-09" db="EMBL/GenBank/DDBJ databases">
        <authorList>
            <person name="Varghese N."/>
            <person name="Submissions S."/>
        </authorList>
    </citation>
    <scope>NUCLEOTIDE SEQUENCE [LARGE SCALE GENOMIC DNA]</scope>
    <source>
        <strain evidence="2">CGMCC 1.8913</strain>
    </source>
</reference>
<name>A0A285N190_9BACI</name>
<dbReference type="Proteomes" id="UP000219356">
    <property type="component" value="Unassembled WGS sequence"/>
</dbReference>
<dbReference type="EMBL" id="OBEK01000001">
    <property type="protein sequence ID" value="SNZ03209.1"/>
    <property type="molecule type" value="Genomic_DNA"/>
</dbReference>
<gene>
    <name evidence="1" type="ORF">SAMN05421503_0306</name>
</gene>
<evidence type="ECO:0000313" key="1">
    <source>
        <dbReference type="EMBL" id="SNZ03209.1"/>
    </source>
</evidence>
<dbReference type="OrthoDB" id="2964590at2"/>
<organism evidence="1 2">
    <name type="scientific">Terribacillus aidingensis</name>
    <dbReference type="NCBI Taxonomy" id="586416"/>
    <lineage>
        <taxon>Bacteria</taxon>
        <taxon>Bacillati</taxon>
        <taxon>Bacillota</taxon>
        <taxon>Bacilli</taxon>
        <taxon>Bacillales</taxon>
        <taxon>Bacillaceae</taxon>
        <taxon>Terribacillus</taxon>
    </lineage>
</organism>
<protein>
    <submittedName>
        <fullName evidence="1">Uncharacterized protein</fullName>
    </submittedName>
</protein>
<dbReference type="AlphaFoldDB" id="A0A285N190"/>
<proteinExistence type="predicted"/>